<reference evidence="1 2" key="1">
    <citation type="submission" date="2019-02" db="EMBL/GenBank/DDBJ databases">
        <title>Genomic plasticity associated with the antimicrobial resistance in Vibrio cholerae.</title>
        <authorList>
            <person name="Verma J."/>
            <person name="Bag S."/>
            <person name="Saha B."/>
            <person name="Kumar P."/>
            <person name="Ghosh T.S."/>
            <person name="Dayal M."/>
            <person name="Senapati T."/>
            <person name="Mehra S."/>
            <person name="Dey P."/>
            <person name="Desigamani A."/>
            <person name="Kumar D."/>
            <person name="Rana P."/>
            <person name="Kumar B."/>
            <person name="Maiti T.K."/>
            <person name="Sharma N.C."/>
            <person name="Bhadra R.K."/>
            <person name="Mutreja A."/>
            <person name="Nair G.B."/>
            <person name="Ramamurthy T."/>
            <person name="Das B."/>
        </authorList>
    </citation>
    <scope>NUCLEOTIDE SEQUENCE [LARGE SCALE GENOMIC DNA]</scope>
    <source>
        <strain evidence="1 2">IDH06781</strain>
    </source>
</reference>
<accession>A0A7Z7VME9</accession>
<organism evidence="1 2">
    <name type="scientific">Vibrio cholerae</name>
    <dbReference type="NCBI Taxonomy" id="666"/>
    <lineage>
        <taxon>Bacteria</taxon>
        <taxon>Pseudomonadati</taxon>
        <taxon>Pseudomonadota</taxon>
        <taxon>Gammaproteobacteria</taxon>
        <taxon>Vibrionales</taxon>
        <taxon>Vibrionaceae</taxon>
        <taxon>Vibrio</taxon>
    </lineage>
</organism>
<dbReference type="Proteomes" id="UP000294145">
    <property type="component" value="Unassembled WGS sequence"/>
</dbReference>
<proteinExistence type="predicted"/>
<dbReference type="AlphaFoldDB" id="A0A7Z7VME9"/>
<dbReference type="RefSeq" id="WP_154813893.1">
    <property type="nucleotide sequence ID" value="NZ_JAILXN010000002.1"/>
</dbReference>
<sequence>MTVNALNDGTKSGTLANLANFLRFLASASENPELCDPGLHQAILQASLTAGQLEKAGMSAQKETNQAEQIIEN</sequence>
<evidence type="ECO:0000313" key="2">
    <source>
        <dbReference type="Proteomes" id="UP000294145"/>
    </source>
</evidence>
<gene>
    <name evidence="1" type="ORF">EYB64_16285</name>
</gene>
<name>A0A7Z7VME9_VIBCL</name>
<evidence type="ECO:0000313" key="1">
    <source>
        <dbReference type="EMBL" id="TBM39797.1"/>
    </source>
</evidence>
<comment type="caution">
    <text evidence="1">The sequence shown here is derived from an EMBL/GenBank/DDBJ whole genome shotgun (WGS) entry which is preliminary data.</text>
</comment>
<protein>
    <submittedName>
        <fullName evidence="1">Uncharacterized protein</fullName>
    </submittedName>
</protein>
<dbReference type="EMBL" id="SISP01000032">
    <property type="protein sequence ID" value="TBM39797.1"/>
    <property type="molecule type" value="Genomic_DNA"/>
</dbReference>